<dbReference type="Proteomes" id="UP000534306">
    <property type="component" value="Unassembled WGS sequence"/>
</dbReference>
<proteinExistence type="predicted"/>
<dbReference type="InterPro" id="IPR008979">
    <property type="entry name" value="Galactose-bd-like_sf"/>
</dbReference>
<dbReference type="InterPro" id="IPR013785">
    <property type="entry name" value="Aldolase_TIM"/>
</dbReference>
<dbReference type="AlphaFoldDB" id="A0A7Y4KW10"/>
<sequence length="866" mass="92684">MPRLALALGAALIATTVQVPAQAETRWVLPQVGSVGATLESTGGALRLRVTSGSAEAVGVTDLGVVTAAGDLSKDLTFRTESRRSVRTAYRMTTGKQRQHTVVQEESLLTFGNAAGSFTLVVRVSDDGVGFRYELPGPVTVQRETGGYELAPTATSWLQTYTPQHENEHEQATAATAPSGQFGHPALFRTGDTYALLAESGLDGRYSGARLTHTQGSSRYDVQLADPQVVSSGRLATAWRTMIVGDLPTVTGSTLVDDLADPARFTDTSWIVPGLSSWSWLAENSSPRDFERQKDYVDAAAKNHLKYILVDEGWSPAWLPALTRYARARGVEVLVWFHWTNLQTQEQRDTWLPKLVAWGIKGVKVDFMESDTQARYQWYDDLLADTAQRRLMVNFHGSTVPHGLARTWPHLMTMEGVRGEENGLNARRNTILPFTRNVIGSMDYTPTRFATAANPKPQTTNAHELALPVVYESAWTHVVSSPEELDSQPEGARFLAQLPTVWDETRLLAGDPGAQAILARRNGSTWFAGGIRSGAATTLDVPLAFLGSGRWLVETITDRGPNLSRSSAVKVGSDRLSIAVADRGGFVLQACPYRAGRSTCDQPRRVAPNTSVLVDATPSVVKAGRTVRVQGIFVARTGGPVRDLVLAPEVPAGWSLVSGQPVRKSLLRDGESVSGSWTLKLDGAGSGDVDLVVAGNYTAPDGRKIHSADAARVFAEPLPPRGSAYVSDLPWTGETNGYGRPQQRDRSHGGDTPPATLSIGGTTYAKGIGSHAPSSLTTWLGAACTRFVAEAGIDDDVTSDEGSVSFVVSGDGRTLASTPVLRRGAAIALDVDVTGVQKLTLATTDGGNGRNSDHADWGHAALTCAP</sequence>
<feature type="region of interest" description="Disordered" evidence="3">
    <location>
        <begin position="725"/>
        <end position="761"/>
    </location>
</feature>
<dbReference type="Proteomes" id="UP000553957">
    <property type="component" value="Unassembled WGS sequence"/>
</dbReference>
<reference evidence="7 8" key="1">
    <citation type="submission" date="2020-05" db="EMBL/GenBank/DDBJ databases">
        <title>Genome sequence of Kribbella sandramycini ATCC 39419.</title>
        <authorList>
            <person name="Maclea K.S."/>
            <person name="Fair J.L."/>
        </authorList>
    </citation>
    <scope>NUCLEOTIDE SEQUENCE [LARGE SCALE GENOMIC DNA]</scope>
    <source>
        <strain evidence="7 8">ATCC 39419</strain>
    </source>
</reference>
<dbReference type="Gene3D" id="2.60.120.1060">
    <property type="entry name" value="NPCBM/NEW2 domain"/>
    <property type="match status" value="1"/>
</dbReference>
<dbReference type="InterPro" id="IPR052720">
    <property type="entry name" value="Glycosyl_hydrolase_97"/>
</dbReference>
<feature type="chain" id="PRO_5044130724" evidence="4">
    <location>
        <begin position="24"/>
        <end position="866"/>
    </location>
</feature>
<dbReference type="Pfam" id="PF10566">
    <property type="entry name" value="Glyco_hydro_97"/>
    <property type="match status" value="1"/>
</dbReference>
<name>A0A7Y4KW10_9ACTN</name>
<dbReference type="EMBL" id="JACHKF010000001">
    <property type="protein sequence ID" value="MBB6568536.1"/>
    <property type="molecule type" value="Genomic_DNA"/>
</dbReference>
<dbReference type="PANTHER" id="PTHR35803:SF2">
    <property type="entry name" value="RETAINING ALPHA-GALACTOSIDASE"/>
    <property type="match status" value="1"/>
</dbReference>
<accession>A0A7Y4KW10</accession>
<dbReference type="SMART" id="SM00776">
    <property type="entry name" value="NPCBM"/>
    <property type="match status" value="1"/>
</dbReference>
<keyword evidence="8" id="KW-1185">Reference proteome</keyword>
<dbReference type="InterPro" id="IPR013222">
    <property type="entry name" value="Glyco_hyd_98_carb-bd"/>
</dbReference>
<dbReference type="InterPro" id="IPR013780">
    <property type="entry name" value="Glyco_hydro_b"/>
</dbReference>
<dbReference type="GO" id="GO:0016798">
    <property type="term" value="F:hydrolase activity, acting on glycosyl bonds"/>
    <property type="evidence" value="ECO:0007669"/>
    <property type="project" value="UniProtKB-KW"/>
</dbReference>
<evidence type="ECO:0000313" key="7">
    <source>
        <dbReference type="EMBL" id="NOL38876.1"/>
    </source>
</evidence>
<gene>
    <name evidence="6" type="ORF">HNR71_004173</name>
    <name evidence="7" type="ORF">HPO96_01325</name>
</gene>
<evidence type="ECO:0000256" key="3">
    <source>
        <dbReference type="SAM" id="MobiDB-lite"/>
    </source>
</evidence>
<dbReference type="InterPro" id="IPR019563">
    <property type="entry name" value="GH97_catalytic"/>
</dbReference>
<evidence type="ECO:0000259" key="5">
    <source>
        <dbReference type="SMART" id="SM00776"/>
    </source>
</evidence>
<dbReference type="Pfam" id="PF14508">
    <property type="entry name" value="GH97_N"/>
    <property type="match status" value="1"/>
</dbReference>
<evidence type="ECO:0000256" key="4">
    <source>
        <dbReference type="SAM" id="SignalP"/>
    </source>
</evidence>
<dbReference type="InterPro" id="IPR017853">
    <property type="entry name" value="GH"/>
</dbReference>
<evidence type="ECO:0000256" key="2">
    <source>
        <dbReference type="ARBA" id="ARBA00023295"/>
    </source>
</evidence>
<dbReference type="InterPro" id="IPR038637">
    <property type="entry name" value="NPCBM_sf"/>
</dbReference>
<dbReference type="Gene3D" id="2.60.40.1180">
    <property type="entry name" value="Golgi alpha-mannosidase II"/>
    <property type="match status" value="1"/>
</dbReference>
<keyword evidence="4" id="KW-0732">Signal</keyword>
<dbReference type="RefSeq" id="WP_171670284.1">
    <property type="nucleotide sequence ID" value="NZ_BAAAGT010000018.1"/>
</dbReference>
<feature type="domain" description="Glycosyl hydrolase family 98 putative carbohydrate-binding module" evidence="5">
    <location>
        <begin position="720"/>
        <end position="864"/>
    </location>
</feature>
<reference evidence="6 9" key="2">
    <citation type="submission" date="2020-08" db="EMBL/GenBank/DDBJ databases">
        <title>Sequencing the genomes of 1000 actinobacteria strains.</title>
        <authorList>
            <person name="Klenk H.-P."/>
        </authorList>
    </citation>
    <scope>NUCLEOTIDE SEQUENCE [LARGE SCALE GENOMIC DNA]</scope>
    <source>
        <strain evidence="6 9">DSM 15626</strain>
    </source>
</reference>
<evidence type="ECO:0000313" key="8">
    <source>
        <dbReference type="Proteomes" id="UP000534306"/>
    </source>
</evidence>
<feature type="signal peptide" evidence="4">
    <location>
        <begin position="1"/>
        <end position="23"/>
    </location>
</feature>
<dbReference type="PANTHER" id="PTHR35803">
    <property type="entry name" value="GLUCAN 1,4-ALPHA-GLUCOSIDASE SUSB-RELATED"/>
    <property type="match status" value="1"/>
</dbReference>
<keyword evidence="2" id="KW-0326">Glycosidase</keyword>
<dbReference type="Pfam" id="PF14509">
    <property type="entry name" value="GH97_C"/>
    <property type="match status" value="1"/>
</dbReference>
<evidence type="ECO:0000313" key="6">
    <source>
        <dbReference type="EMBL" id="MBB6568536.1"/>
    </source>
</evidence>
<dbReference type="InterPro" id="IPR014718">
    <property type="entry name" value="GH-type_carb-bd"/>
</dbReference>
<dbReference type="Gene3D" id="2.70.98.10">
    <property type="match status" value="1"/>
</dbReference>
<dbReference type="SUPFAM" id="SSF51445">
    <property type="entry name" value="(Trans)glycosidases"/>
    <property type="match status" value="1"/>
</dbReference>
<dbReference type="InterPro" id="IPR029486">
    <property type="entry name" value="GH97_N"/>
</dbReference>
<dbReference type="Pfam" id="PF08305">
    <property type="entry name" value="NPCBM"/>
    <property type="match status" value="1"/>
</dbReference>
<protein>
    <submittedName>
        <fullName evidence="7">Alpha-glucosidase</fullName>
    </submittedName>
</protein>
<evidence type="ECO:0000313" key="9">
    <source>
        <dbReference type="Proteomes" id="UP000553957"/>
    </source>
</evidence>
<dbReference type="EMBL" id="JABJRC010000001">
    <property type="protein sequence ID" value="NOL38876.1"/>
    <property type="molecule type" value="Genomic_DNA"/>
</dbReference>
<dbReference type="SUPFAM" id="SSF49785">
    <property type="entry name" value="Galactose-binding domain-like"/>
    <property type="match status" value="1"/>
</dbReference>
<comment type="caution">
    <text evidence="7">The sequence shown here is derived from an EMBL/GenBank/DDBJ whole genome shotgun (WGS) entry which is preliminary data.</text>
</comment>
<organism evidence="7 8">
    <name type="scientific">Kribbella sandramycini</name>
    <dbReference type="NCBI Taxonomy" id="60450"/>
    <lineage>
        <taxon>Bacteria</taxon>
        <taxon>Bacillati</taxon>
        <taxon>Actinomycetota</taxon>
        <taxon>Actinomycetes</taxon>
        <taxon>Propionibacteriales</taxon>
        <taxon>Kribbellaceae</taxon>
        <taxon>Kribbella</taxon>
    </lineage>
</organism>
<evidence type="ECO:0000256" key="1">
    <source>
        <dbReference type="ARBA" id="ARBA00022801"/>
    </source>
</evidence>
<dbReference type="InterPro" id="IPR029483">
    <property type="entry name" value="GH97_C"/>
</dbReference>
<keyword evidence="1" id="KW-0378">Hydrolase</keyword>
<dbReference type="GO" id="GO:0030246">
    <property type="term" value="F:carbohydrate binding"/>
    <property type="evidence" value="ECO:0007669"/>
    <property type="project" value="InterPro"/>
</dbReference>
<dbReference type="Gene3D" id="3.20.20.70">
    <property type="entry name" value="Aldolase class I"/>
    <property type="match status" value="1"/>
</dbReference>